<name>A0ABS8MKC7_9FLAO</name>
<keyword evidence="1" id="KW-1133">Transmembrane helix</keyword>
<feature type="transmembrane region" description="Helical" evidence="1">
    <location>
        <begin position="79"/>
        <end position="104"/>
    </location>
</feature>
<keyword evidence="3" id="KW-1185">Reference proteome</keyword>
<keyword evidence="1" id="KW-0472">Membrane</keyword>
<protein>
    <submittedName>
        <fullName evidence="2">Uncharacterized protein</fullName>
    </submittedName>
</protein>
<comment type="caution">
    <text evidence="2">The sequence shown here is derived from an EMBL/GenBank/DDBJ whole genome shotgun (WGS) entry which is preliminary data.</text>
</comment>
<dbReference type="RefSeq" id="WP_230039665.1">
    <property type="nucleotide sequence ID" value="NZ_JAJJMM010000001.1"/>
</dbReference>
<sequence>MHLKNKKTKINNKLTIIDWIKLIGFVLVYFFFIKSKDVIINYPYWLLFTAFAIVVVIVAILQYRTIQKEYSKTEKEDKLLFLVINSLKIAVIAYFVSGIILIPFNYYAIYNSKESPVSSEKCEITGISTYSKNRSIFFNFKGKTNVVNGFKPIMEDIKDDGKFENYYFAAQVRQGICNTYILESWDIIQK</sequence>
<evidence type="ECO:0000256" key="1">
    <source>
        <dbReference type="SAM" id="Phobius"/>
    </source>
</evidence>
<dbReference type="EMBL" id="JAJJMM010000001">
    <property type="protein sequence ID" value="MCC9065937.1"/>
    <property type="molecule type" value="Genomic_DNA"/>
</dbReference>
<feature type="transmembrane region" description="Helical" evidence="1">
    <location>
        <begin position="12"/>
        <end position="32"/>
    </location>
</feature>
<reference evidence="2" key="1">
    <citation type="submission" date="2021-11" db="EMBL/GenBank/DDBJ databases">
        <title>Description of novel Flavobacterium species.</title>
        <authorList>
            <person name="Saticioglu I.B."/>
            <person name="Ay H."/>
            <person name="Altun S."/>
            <person name="Duman M."/>
        </authorList>
    </citation>
    <scope>NUCLEOTIDE SEQUENCE</scope>
    <source>
        <strain evidence="2">F-30</strain>
    </source>
</reference>
<keyword evidence="1" id="KW-0812">Transmembrane</keyword>
<gene>
    <name evidence="2" type="ORF">LNP81_23330</name>
</gene>
<evidence type="ECO:0000313" key="2">
    <source>
        <dbReference type="EMBL" id="MCC9065937.1"/>
    </source>
</evidence>
<dbReference type="Proteomes" id="UP001430679">
    <property type="component" value="Unassembled WGS sequence"/>
</dbReference>
<feature type="transmembrane region" description="Helical" evidence="1">
    <location>
        <begin position="44"/>
        <end position="63"/>
    </location>
</feature>
<accession>A0ABS8MKC7</accession>
<proteinExistence type="predicted"/>
<organism evidence="2 3">
    <name type="scientific">Flavobacterium piscisymbiosum</name>
    <dbReference type="NCBI Taxonomy" id="2893753"/>
    <lineage>
        <taxon>Bacteria</taxon>
        <taxon>Pseudomonadati</taxon>
        <taxon>Bacteroidota</taxon>
        <taxon>Flavobacteriia</taxon>
        <taxon>Flavobacteriales</taxon>
        <taxon>Flavobacteriaceae</taxon>
        <taxon>Flavobacterium</taxon>
    </lineage>
</organism>
<evidence type="ECO:0000313" key="3">
    <source>
        <dbReference type="Proteomes" id="UP001430679"/>
    </source>
</evidence>